<protein>
    <recommendedName>
        <fullName evidence="8">Fungal STAND N-terminal Goodbye domain-containing protein</fullName>
    </recommendedName>
</protein>
<reference evidence="6" key="2">
    <citation type="submission" date="2023-05" db="EMBL/GenBank/DDBJ databases">
        <authorList>
            <consortium name="Lawrence Berkeley National Laboratory"/>
            <person name="Steindorff A."/>
            <person name="Hensen N."/>
            <person name="Bonometti L."/>
            <person name="Westerberg I."/>
            <person name="Brannstrom I.O."/>
            <person name="Guillou S."/>
            <person name="Cros-Aarteil S."/>
            <person name="Calhoun S."/>
            <person name="Haridas S."/>
            <person name="Kuo A."/>
            <person name="Mondo S."/>
            <person name="Pangilinan J."/>
            <person name="Riley R."/>
            <person name="Labutti K."/>
            <person name="Andreopoulos B."/>
            <person name="Lipzen A."/>
            <person name="Chen C."/>
            <person name="Yanf M."/>
            <person name="Daum C."/>
            <person name="Ng V."/>
            <person name="Clum A."/>
            <person name="Ohm R."/>
            <person name="Martin F."/>
            <person name="Silar P."/>
            <person name="Natvig D."/>
            <person name="Lalanne C."/>
            <person name="Gautier V."/>
            <person name="Ament-Velasquez S.L."/>
            <person name="Kruys A."/>
            <person name="Hutchinson M.I."/>
            <person name="Powell A.J."/>
            <person name="Barry K."/>
            <person name="Miller A.N."/>
            <person name="Grigoriev I.V."/>
            <person name="Debuchy R."/>
            <person name="Gladieux P."/>
            <person name="Thoren M.H."/>
            <person name="Johannesson H."/>
        </authorList>
    </citation>
    <scope>NUCLEOTIDE SEQUENCE</scope>
    <source>
        <strain evidence="6">CBS 315.58</strain>
    </source>
</reference>
<sequence>MASNQDDIRVLWEDALSEYAKDTDRSLSPRAVAAFNNISSVDQVAKLIEDSSTKFQRFRSERQRLWSALRTFVTPISNIAHIGVTPASVADFGITTSAVLGAVVYLVKACEGVSSAYDWIEQVFRELHEFSDRLSQYVAIPIDDKLRHKAVAILATILRVIGRSEHLIRERRFRQYLRVTFLGKDNSTKQIIDDLSKLLDNEQRYVLGITYTATKRNEVALEETMGGLSKTLSAVRSLQNKVLRNEDRARLNQALGATSAWDEVEKIHIKNKSQLLEATGSWLDDEPLFKSWMSREVPILWIFGGPGAGKSFLSTSIIERLIDQSSSLINRGGRTESLAYFYIKEHNDALRNANNILKTLAWQIASQDCVFGEHVINGCKQRSLTLTAERTWDNLFLAYYNSAGAQDSRAVTILLDGLDEAEEDTRKTILGMFRDAAVAQKSHNYKVMRFGIIGRGSLKSDMDMRWSKESCVIEISRLKNQHDINAYISKRLGELEVLREMRKARPDGPRRAATEGNKILRIISQGADGVFLWAQLLLDSLVKKDLPHIGATLANPPPKLDDMIASTFERVVKEDAIDHGVLEKILTFMTYSRRPLQFGELELITSLPGLRSHYLLWRNMRGRLSSIFDMKFPYNFDPDIKMELGNDTYQSADNQPCCGFIPHEAQNPKDFENNCCYGAANEVTGTDDAGLDDDLESDDESFLSVARSSSGQGLGSESDNSSNAEMKRESDILQGVLSHLSHEQLRTEVSFYHSRIRDYLLEQGSRNSRERPRLEIIPSVKTSHTSIAITCLDILRLVPAMTDDYMFLCGYPLCHLGYHLEHINRDDITDSDAAKIIEGLCWIFGTEKGSLGLLRPLEYEMWVGTDRYLKIVQEWLCQAKACRRDIPTLDVDIMAWVGRAAVWLTDLLRMSIKVASKLWLDNPGFDPKYYSKRSIFYAWVAHGWLAWFEHGTAAFDPEAIMFPLDRAPFDLEHQRLVQIAERADLEMNSQWYASLGWTFEQQCHTEAAVTYYKKSIDLCPSSWPALDGLARWAGRRGRYEQAIVWLDKAIEVFPDRSHTRLRHLWNAMVNWASFAGDDDKAYAASWQSFKLGDPTAQSTGILLRILNIRSEYAAGVDILQSLNATKSTRRYEVSALVDMLAFEPDWYIQNVLYFELGRACARGGRPQFILDALDRTLAVVKSTKPSVGHNYAKIPYEIAQLKFHIYGQQDVSVTLWESLLAQVPKYNRSLRERFDQKLRLACNELSQCYFGMAIASWTNAHEVRPTSADKLKGLAVKAFADFRANDEDLGIYVMTLYPAMLWGRWLRDYKEADEIAWRKCFRPSVLKRLKVIEDAPPLKLLSHTLISLAKTLLHVGDRYNASGLLAILFESYEWMLKPEIPGGGNQNLGGTENERAGDDPDDDEIGKSPENTVDEPHGSVMVTTSTAVPSTTLHPQTVSQLPAKPDELHLGYKQYWTRFMCHNCDKHSVEVHELYVCEVCFDTNWCGECLALLKSTERRSSMFFYACSPDHDFFRAWPIPDEARYIAASSFDEKGVTIRREWLEQLRGEWDVGG</sequence>
<dbReference type="InterPro" id="IPR019734">
    <property type="entry name" value="TPR_rpt"/>
</dbReference>
<accession>A0AAN6XF71</accession>
<evidence type="ECO:0008006" key="8">
    <source>
        <dbReference type="Google" id="ProtNLM"/>
    </source>
</evidence>
<dbReference type="PANTHER" id="PTHR10039">
    <property type="entry name" value="AMELOGENIN"/>
    <property type="match status" value="1"/>
</dbReference>
<evidence type="ECO:0000259" key="4">
    <source>
        <dbReference type="Pfam" id="PF17109"/>
    </source>
</evidence>
<keyword evidence="7" id="KW-1185">Reference proteome</keyword>
<feature type="region of interest" description="Disordered" evidence="3">
    <location>
        <begin position="1383"/>
        <end position="1420"/>
    </location>
</feature>
<dbReference type="PROSITE" id="PS50005">
    <property type="entry name" value="TPR"/>
    <property type="match status" value="1"/>
</dbReference>
<feature type="domain" description="Nephrocystin 3-like N-terminal" evidence="5">
    <location>
        <begin position="279"/>
        <end position="447"/>
    </location>
</feature>
<dbReference type="PANTHER" id="PTHR10039:SF17">
    <property type="entry name" value="FUNGAL STAND N-TERMINAL GOODBYE DOMAIN-CONTAINING PROTEIN-RELATED"/>
    <property type="match status" value="1"/>
</dbReference>
<feature type="domain" description="Fungal STAND N-terminal Goodbye" evidence="4">
    <location>
        <begin position="12"/>
        <end position="137"/>
    </location>
</feature>
<feature type="compositionally biased region" description="Polar residues" evidence="3">
    <location>
        <begin position="706"/>
        <end position="724"/>
    </location>
</feature>
<feature type="repeat" description="TPR" evidence="2">
    <location>
        <begin position="989"/>
        <end position="1022"/>
    </location>
</feature>
<dbReference type="Pfam" id="PF17109">
    <property type="entry name" value="Goodbye"/>
    <property type="match status" value="1"/>
</dbReference>
<dbReference type="Gene3D" id="1.25.40.10">
    <property type="entry name" value="Tetratricopeptide repeat domain"/>
    <property type="match status" value="1"/>
</dbReference>
<proteinExistence type="predicted"/>
<dbReference type="InterPro" id="IPR031350">
    <property type="entry name" value="Goodbye_dom"/>
</dbReference>
<dbReference type="Proteomes" id="UP001303160">
    <property type="component" value="Unassembled WGS sequence"/>
</dbReference>
<dbReference type="SUPFAM" id="SSF48452">
    <property type="entry name" value="TPR-like"/>
    <property type="match status" value="1"/>
</dbReference>
<comment type="caution">
    <text evidence="6">The sequence shown here is derived from an EMBL/GenBank/DDBJ whole genome shotgun (WGS) entry which is preliminary data.</text>
</comment>
<evidence type="ECO:0000259" key="5">
    <source>
        <dbReference type="Pfam" id="PF24883"/>
    </source>
</evidence>
<reference evidence="6" key="1">
    <citation type="journal article" date="2023" name="Mol. Phylogenet. Evol.">
        <title>Genome-scale phylogeny and comparative genomics of the fungal order Sordariales.</title>
        <authorList>
            <person name="Hensen N."/>
            <person name="Bonometti L."/>
            <person name="Westerberg I."/>
            <person name="Brannstrom I.O."/>
            <person name="Guillou S."/>
            <person name="Cros-Aarteil S."/>
            <person name="Calhoun S."/>
            <person name="Haridas S."/>
            <person name="Kuo A."/>
            <person name="Mondo S."/>
            <person name="Pangilinan J."/>
            <person name="Riley R."/>
            <person name="LaButti K."/>
            <person name="Andreopoulos B."/>
            <person name="Lipzen A."/>
            <person name="Chen C."/>
            <person name="Yan M."/>
            <person name="Daum C."/>
            <person name="Ng V."/>
            <person name="Clum A."/>
            <person name="Steindorff A."/>
            <person name="Ohm R.A."/>
            <person name="Martin F."/>
            <person name="Silar P."/>
            <person name="Natvig D.O."/>
            <person name="Lalanne C."/>
            <person name="Gautier V."/>
            <person name="Ament-Velasquez S.L."/>
            <person name="Kruys A."/>
            <person name="Hutchinson M.I."/>
            <person name="Powell A.J."/>
            <person name="Barry K."/>
            <person name="Miller A.N."/>
            <person name="Grigoriev I.V."/>
            <person name="Debuchy R."/>
            <person name="Gladieux P."/>
            <person name="Hiltunen Thoren M."/>
            <person name="Johannesson H."/>
        </authorList>
    </citation>
    <scope>NUCLEOTIDE SEQUENCE</scope>
    <source>
        <strain evidence="6">CBS 315.58</strain>
    </source>
</reference>
<dbReference type="Pfam" id="PF24883">
    <property type="entry name" value="NPHP3_N"/>
    <property type="match status" value="1"/>
</dbReference>
<keyword evidence="2" id="KW-0802">TPR repeat</keyword>
<dbReference type="InterPro" id="IPR056884">
    <property type="entry name" value="NPHP3-like_N"/>
</dbReference>
<evidence type="ECO:0000313" key="6">
    <source>
        <dbReference type="EMBL" id="KAK4199151.1"/>
    </source>
</evidence>
<evidence type="ECO:0000256" key="1">
    <source>
        <dbReference type="ARBA" id="ARBA00022737"/>
    </source>
</evidence>
<evidence type="ECO:0000256" key="3">
    <source>
        <dbReference type="SAM" id="MobiDB-lite"/>
    </source>
</evidence>
<dbReference type="SMART" id="SM00028">
    <property type="entry name" value="TPR"/>
    <property type="match status" value="2"/>
</dbReference>
<dbReference type="InterPro" id="IPR027417">
    <property type="entry name" value="P-loop_NTPase"/>
</dbReference>
<dbReference type="Gene3D" id="3.40.50.300">
    <property type="entry name" value="P-loop containing nucleotide triphosphate hydrolases"/>
    <property type="match status" value="1"/>
</dbReference>
<name>A0AAN6XF71_9PEZI</name>
<dbReference type="InterPro" id="IPR011990">
    <property type="entry name" value="TPR-like_helical_dom_sf"/>
</dbReference>
<keyword evidence="1" id="KW-0677">Repeat</keyword>
<gene>
    <name evidence="6" type="ORF">QBC40DRAFT_177080</name>
</gene>
<organism evidence="6 7">
    <name type="scientific">Triangularia verruculosa</name>
    <dbReference type="NCBI Taxonomy" id="2587418"/>
    <lineage>
        <taxon>Eukaryota</taxon>
        <taxon>Fungi</taxon>
        <taxon>Dikarya</taxon>
        <taxon>Ascomycota</taxon>
        <taxon>Pezizomycotina</taxon>
        <taxon>Sordariomycetes</taxon>
        <taxon>Sordariomycetidae</taxon>
        <taxon>Sordariales</taxon>
        <taxon>Podosporaceae</taxon>
        <taxon>Triangularia</taxon>
    </lineage>
</organism>
<feature type="region of interest" description="Disordered" evidence="3">
    <location>
        <begin position="706"/>
        <end position="728"/>
    </location>
</feature>
<evidence type="ECO:0000313" key="7">
    <source>
        <dbReference type="Proteomes" id="UP001303160"/>
    </source>
</evidence>
<evidence type="ECO:0000256" key="2">
    <source>
        <dbReference type="PROSITE-ProRule" id="PRU00339"/>
    </source>
</evidence>
<dbReference type="EMBL" id="MU863936">
    <property type="protein sequence ID" value="KAK4199151.1"/>
    <property type="molecule type" value="Genomic_DNA"/>
</dbReference>